<dbReference type="InterPro" id="IPR003413">
    <property type="entry name" value="T2SS_GspI_C"/>
</dbReference>
<comment type="PTM">
    <text evidence="10">Cleaved by prepilin peptidase.</text>
</comment>
<evidence type="ECO:0000256" key="4">
    <source>
        <dbReference type="ARBA" id="ARBA00022475"/>
    </source>
</evidence>
<comment type="similarity">
    <text evidence="3 10">Belongs to the GSP I family.</text>
</comment>
<sequence length="126" mass="13833">MAKRINAQRGMTLLEVMVALAIFSTAAIALMNAVSLNVRYTHGLGETLQASWVAENQLAQALLEKRDFPDAALEGEEEMGGRTWRWRAQRVDVAKVGAVNQIAVFAQGDDRQPVVSLRVMPPEAMP</sequence>
<dbReference type="PANTHER" id="PTHR38779:SF2">
    <property type="entry name" value="TYPE II SECRETION SYSTEM PROTEIN I-RELATED"/>
    <property type="match status" value="1"/>
</dbReference>
<proteinExistence type="inferred from homology"/>
<dbReference type="AlphaFoldDB" id="E3G245"/>
<comment type="subunit">
    <text evidence="10">Type II secretion is composed of four main components: the outer membrane complex, the inner membrane complex, the cytoplasmic secretion ATPase and the periplasm-spanning pseudopilus.</text>
</comment>
<keyword evidence="6 10" id="KW-0997">Cell inner membrane</keyword>
<accession>E3G245</accession>
<dbReference type="InterPro" id="IPR010052">
    <property type="entry name" value="T2SS_protein-GspI"/>
</dbReference>
<dbReference type="RefSeq" id="WP_013366909.1">
    <property type="nucleotide sequence ID" value="NC_014618.1"/>
</dbReference>
<keyword evidence="4" id="KW-1003">Cell membrane</keyword>
<gene>
    <name evidence="12" type="ordered locus">Entcl_2932</name>
</gene>
<evidence type="ECO:0000256" key="7">
    <source>
        <dbReference type="ARBA" id="ARBA00022692"/>
    </source>
</evidence>
<dbReference type="HOGENOM" id="CLU_121289_1_1_6"/>
<dbReference type="GO" id="GO:0015627">
    <property type="term" value="C:type II protein secretion system complex"/>
    <property type="evidence" value="ECO:0007669"/>
    <property type="project" value="UniProtKB-UniRule"/>
</dbReference>
<dbReference type="NCBIfam" id="TIGR02532">
    <property type="entry name" value="IV_pilin_GFxxxE"/>
    <property type="match status" value="1"/>
</dbReference>
<evidence type="ECO:0000259" key="11">
    <source>
        <dbReference type="Pfam" id="PF02501"/>
    </source>
</evidence>
<dbReference type="PANTHER" id="PTHR38779">
    <property type="entry name" value="TYPE II SECRETION SYSTEM PROTEIN I-RELATED"/>
    <property type="match status" value="1"/>
</dbReference>
<feature type="transmembrane region" description="Helical" evidence="10">
    <location>
        <begin position="12"/>
        <end position="31"/>
    </location>
</feature>
<keyword evidence="5 10" id="KW-0488">Methylation</keyword>
<organism evidence="12 13">
    <name type="scientific">Enterobacter lignolyticus (strain SCF1)</name>
    <dbReference type="NCBI Taxonomy" id="701347"/>
    <lineage>
        <taxon>Bacteria</taxon>
        <taxon>Pseudomonadati</taxon>
        <taxon>Pseudomonadota</taxon>
        <taxon>Gammaproteobacteria</taxon>
        <taxon>Enterobacterales</taxon>
        <taxon>Enterobacteriaceae</taxon>
        <taxon>Pluralibacter</taxon>
    </lineage>
</organism>
<keyword evidence="13" id="KW-1185">Reference proteome</keyword>
<dbReference type="InterPro" id="IPR012902">
    <property type="entry name" value="N_methyl_site"/>
</dbReference>
<comment type="function">
    <text evidence="1">Component of the type II secretion system required for the energy-dependent secretion of extracellular factors such as proteases and toxins from the periplasm. Part of the pseudopilus tip complex that is critical for the recognition and binding of secretion substrates.</text>
</comment>
<evidence type="ECO:0000256" key="3">
    <source>
        <dbReference type="ARBA" id="ARBA00008358"/>
    </source>
</evidence>
<keyword evidence="9 10" id="KW-0472">Membrane</keyword>
<dbReference type="eggNOG" id="COG2165">
    <property type="taxonomic scope" value="Bacteria"/>
</dbReference>
<keyword evidence="8 10" id="KW-1133">Transmembrane helix</keyword>
<evidence type="ECO:0000256" key="10">
    <source>
        <dbReference type="RuleBase" id="RU368030"/>
    </source>
</evidence>
<dbReference type="STRING" id="701347.Entcl_2932"/>
<feature type="domain" description="Type II secretion system protein GspI C-terminal" evidence="11">
    <location>
        <begin position="45"/>
        <end position="119"/>
    </location>
</feature>
<evidence type="ECO:0000256" key="6">
    <source>
        <dbReference type="ARBA" id="ARBA00022519"/>
    </source>
</evidence>
<dbReference type="Gene3D" id="3.30.1300.30">
    <property type="entry name" value="GSPII I/J protein-like"/>
    <property type="match status" value="1"/>
</dbReference>
<evidence type="ECO:0000256" key="2">
    <source>
        <dbReference type="ARBA" id="ARBA00004377"/>
    </source>
</evidence>
<name>E3G245_ENTLS</name>
<dbReference type="KEGG" id="esc:Entcl_2932"/>
<evidence type="ECO:0000313" key="13">
    <source>
        <dbReference type="Proteomes" id="UP000006872"/>
    </source>
</evidence>
<reference evidence="13" key="1">
    <citation type="submission" date="2010-10" db="EMBL/GenBank/DDBJ databases">
        <title>Complete sequence of Enterobacter cloacae SCF1.</title>
        <authorList>
            <consortium name="US DOE Joint Genome Institute"/>
            <person name="Lucas S."/>
            <person name="Copeland A."/>
            <person name="Lapidus A."/>
            <person name="Cheng J.-F."/>
            <person name="Bruce D."/>
            <person name="Goodwin L."/>
            <person name="Pitluck S."/>
            <person name="Davenport K."/>
            <person name="Detter J.C."/>
            <person name="Han C."/>
            <person name="Tapia R."/>
            <person name="Land M."/>
            <person name="Hauser L."/>
            <person name="Chang Y.-J."/>
            <person name="Jeffries C."/>
            <person name="Kyrpides N."/>
            <person name="Ivanova N."/>
            <person name="Mikhailova N."/>
            <person name="DeAngelis K."/>
            <person name="Arkin A.P."/>
            <person name="Chivian D."/>
            <person name="Edwards B."/>
            <person name="Woo H."/>
            <person name="Hazen T.C."/>
            <person name="Woyke T."/>
        </authorList>
    </citation>
    <scope>NUCLEOTIDE SEQUENCE [LARGE SCALE GENOMIC DNA]</scope>
    <source>
        <strain evidence="13">SCF1</strain>
    </source>
</reference>
<dbReference type="InterPro" id="IPR045584">
    <property type="entry name" value="Pilin-like"/>
</dbReference>
<evidence type="ECO:0000313" key="12">
    <source>
        <dbReference type="EMBL" id="ADO49179.1"/>
    </source>
</evidence>
<dbReference type="Proteomes" id="UP000006872">
    <property type="component" value="Chromosome"/>
</dbReference>
<dbReference type="GO" id="GO:0015628">
    <property type="term" value="P:protein secretion by the type II secretion system"/>
    <property type="evidence" value="ECO:0007669"/>
    <property type="project" value="UniProtKB-UniRule"/>
</dbReference>
<dbReference type="PROSITE" id="PS00409">
    <property type="entry name" value="PROKAR_NTER_METHYL"/>
    <property type="match status" value="1"/>
</dbReference>
<dbReference type="GO" id="GO:0005886">
    <property type="term" value="C:plasma membrane"/>
    <property type="evidence" value="ECO:0007669"/>
    <property type="project" value="UniProtKB-SubCell"/>
</dbReference>
<evidence type="ECO:0000256" key="8">
    <source>
        <dbReference type="ARBA" id="ARBA00022989"/>
    </source>
</evidence>
<comment type="subcellular location">
    <subcellularLocation>
        <location evidence="2 10">Cell inner membrane</location>
        <topology evidence="2 10">Single-pass membrane protein</topology>
    </subcellularLocation>
</comment>
<evidence type="ECO:0000256" key="5">
    <source>
        <dbReference type="ARBA" id="ARBA00022481"/>
    </source>
</evidence>
<dbReference type="Pfam" id="PF02501">
    <property type="entry name" value="T2SSI"/>
    <property type="match status" value="1"/>
</dbReference>
<dbReference type="SUPFAM" id="SSF54523">
    <property type="entry name" value="Pili subunits"/>
    <property type="match status" value="1"/>
</dbReference>
<evidence type="ECO:0000256" key="9">
    <source>
        <dbReference type="ARBA" id="ARBA00023136"/>
    </source>
</evidence>
<protein>
    <recommendedName>
        <fullName evidence="10">Type II secretion system protein I</fullName>
        <shortName evidence="10">T2SS minor pseudopilin I</shortName>
    </recommendedName>
</protein>
<dbReference type="Pfam" id="PF07963">
    <property type="entry name" value="N_methyl"/>
    <property type="match status" value="1"/>
</dbReference>
<reference evidence="12 13" key="2">
    <citation type="journal article" date="2011" name="Stand. Genomic Sci.">
        <title>Complete genome sequence of 'Enterobacter lignolyticus' SCF1.</title>
        <authorList>
            <person name="Deangelis K.M."/>
            <person name="D'Haeseleer P."/>
            <person name="Chivian D."/>
            <person name="Fortney J.L."/>
            <person name="Khudyakov J."/>
            <person name="Simmons B."/>
            <person name="Woo H."/>
            <person name="Arkin A.P."/>
            <person name="Davenport K.W."/>
            <person name="Goodwin L."/>
            <person name="Chen A."/>
            <person name="Ivanova N."/>
            <person name="Kyrpides N.C."/>
            <person name="Mavromatis K."/>
            <person name="Woyke T."/>
            <person name="Hazen T.C."/>
        </authorList>
    </citation>
    <scope>NUCLEOTIDE SEQUENCE [LARGE SCALE GENOMIC DNA]</scope>
    <source>
        <strain evidence="12 13">SCF1</strain>
    </source>
</reference>
<evidence type="ECO:0000256" key="1">
    <source>
        <dbReference type="ARBA" id="ARBA00003161"/>
    </source>
</evidence>
<keyword evidence="7 10" id="KW-0812">Transmembrane</keyword>
<dbReference type="NCBIfam" id="TIGR01707">
    <property type="entry name" value="gspI"/>
    <property type="match status" value="1"/>
</dbReference>
<dbReference type="EMBL" id="CP002272">
    <property type="protein sequence ID" value="ADO49179.1"/>
    <property type="molecule type" value="Genomic_DNA"/>
</dbReference>